<dbReference type="InterPro" id="IPR029058">
    <property type="entry name" value="AB_hydrolase_fold"/>
</dbReference>
<accession>A0A9P8AJT7</accession>
<reference evidence="2" key="1">
    <citation type="submission" date="2021-03" db="EMBL/GenBank/DDBJ databases">
        <authorList>
            <person name="Palmer J.M."/>
        </authorList>
    </citation>
    <scope>NUCLEOTIDE SEQUENCE</scope>
    <source>
        <strain evidence="2">ARV_011</strain>
    </source>
</reference>
<dbReference type="RefSeq" id="XP_043049979.1">
    <property type="nucleotide sequence ID" value="XM_043195313.1"/>
</dbReference>
<dbReference type="Pfam" id="PF10340">
    <property type="entry name" value="Say1_Mug180"/>
    <property type="match status" value="1"/>
</dbReference>
<keyword evidence="3" id="KW-1185">Reference proteome</keyword>
<dbReference type="Proteomes" id="UP000790833">
    <property type="component" value="Unassembled WGS sequence"/>
</dbReference>
<evidence type="ECO:0000313" key="3">
    <source>
        <dbReference type="Proteomes" id="UP000790833"/>
    </source>
</evidence>
<dbReference type="GO" id="GO:0016787">
    <property type="term" value="F:hydrolase activity"/>
    <property type="evidence" value="ECO:0007669"/>
    <property type="project" value="UniProtKB-KW"/>
</dbReference>
<dbReference type="PANTHER" id="PTHR48081">
    <property type="entry name" value="AB HYDROLASE SUPERFAMILY PROTEIN C4A8.06C"/>
    <property type="match status" value="1"/>
</dbReference>
<dbReference type="PANTHER" id="PTHR48081:SF31">
    <property type="entry name" value="STERYL ACETYL HYDROLASE MUG81-RELATED"/>
    <property type="match status" value="1"/>
</dbReference>
<organism evidence="2 3">
    <name type="scientific">Scheffersomyces spartinae</name>
    <dbReference type="NCBI Taxonomy" id="45513"/>
    <lineage>
        <taxon>Eukaryota</taxon>
        <taxon>Fungi</taxon>
        <taxon>Dikarya</taxon>
        <taxon>Ascomycota</taxon>
        <taxon>Saccharomycotina</taxon>
        <taxon>Pichiomycetes</taxon>
        <taxon>Debaryomycetaceae</taxon>
        <taxon>Scheffersomyces</taxon>
    </lineage>
</organism>
<protein>
    <recommendedName>
        <fullName evidence="4">Alpha/beta hydrolase fold-3 domain-containing protein</fullName>
    </recommendedName>
</protein>
<dbReference type="GeneID" id="66118019"/>
<gene>
    <name evidence="2" type="ORF">KQ657_004645</name>
</gene>
<dbReference type="SUPFAM" id="SSF53474">
    <property type="entry name" value="alpha/beta-Hydrolases"/>
    <property type="match status" value="1"/>
</dbReference>
<dbReference type="EMBL" id="JAHMUF010000007">
    <property type="protein sequence ID" value="KAG7194432.1"/>
    <property type="molecule type" value="Genomic_DNA"/>
</dbReference>
<comment type="caution">
    <text evidence="2">The sequence shown here is derived from an EMBL/GenBank/DDBJ whole genome shotgun (WGS) entry which is preliminary data.</text>
</comment>
<dbReference type="OrthoDB" id="2152029at2759"/>
<evidence type="ECO:0000313" key="2">
    <source>
        <dbReference type="EMBL" id="KAG7194432.1"/>
    </source>
</evidence>
<proteinExistence type="predicted"/>
<dbReference type="InterPro" id="IPR050300">
    <property type="entry name" value="GDXG_lipolytic_enzyme"/>
</dbReference>
<sequence>MSYSVGQLPYRKGSESLRNALKMTLCKTGLQISVGEARNLTLFSNSTLVRHIMWFLHRSLVSSLPGYGEQHEEHSIWLVKHQDISSDSPILIYFHGGGYYMQTIPEQLGVVLSIYKLTSAKVQAKLNILLLDYSLASDGYPVPTQLEQLFAAYLKLTTLGYTNIGFFGDSAGGHLSITFTQLLYHYYNSIPHPIVELLPPLQSTTPHIYPKTQILISPWVKMKPNPEDGATEGNSWHDNEPYDIIQFSNPFEYHHIVSSALSMSDIMVSPGNHGYTNTKEWLRVPSFQNGSSLLVIWGEDESFRDDIIEWCTHALEVPKGTIEPKKNYQYTLENNKQGPDIYLYMEPKGIHDSLFFLEDSVIGKVKGKKGKQLTYDNLDPSKYFAVVKVAMFLDTVFGEEGEVEV</sequence>
<evidence type="ECO:0008006" key="4">
    <source>
        <dbReference type="Google" id="ProtNLM"/>
    </source>
</evidence>
<dbReference type="InterPro" id="IPR019436">
    <property type="entry name" value="Say1-like"/>
</dbReference>
<dbReference type="Gene3D" id="3.40.50.1820">
    <property type="entry name" value="alpha/beta hydrolase"/>
    <property type="match status" value="1"/>
</dbReference>
<dbReference type="AlphaFoldDB" id="A0A9P8AJT7"/>
<name>A0A9P8AJT7_9ASCO</name>
<evidence type="ECO:0000256" key="1">
    <source>
        <dbReference type="ARBA" id="ARBA00022801"/>
    </source>
</evidence>
<keyword evidence="1" id="KW-0378">Hydrolase</keyword>